<keyword evidence="12" id="KW-1185">Reference proteome</keyword>
<gene>
    <name evidence="11" type="ORF">SPPG_06345</name>
</gene>
<dbReference type="InterPro" id="IPR008676">
    <property type="entry name" value="MRG"/>
</dbReference>
<dbReference type="GO" id="GO:0032221">
    <property type="term" value="C:Rpd3S complex"/>
    <property type="evidence" value="ECO:0007669"/>
    <property type="project" value="EnsemblFungi"/>
</dbReference>
<dbReference type="InterPro" id="IPR053820">
    <property type="entry name" value="MSL3_chromo-like"/>
</dbReference>
<feature type="domain" description="MRG" evidence="9">
    <location>
        <begin position="128"/>
        <end position="264"/>
    </location>
</feature>
<dbReference type="InterPro" id="IPR026541">
    <property type="entry name" value="MRG_dom"/>
</dbReference>
<dbReference type="InterPro" id="IPR016197">
    <property type="entry name" value="Chromo-like_dom_sf"/>
</dbReference>
<dbReference type="EMBL" id="KQ257460">
    <property type="protein sequence ID" value="KNC98664.1"/>
    <property type="molecule type" value="Genomic_DNA"/>
</dbReference>
<dbReference type="InterPro" id="IPR038217">
    <property type="entry name" value="MRG_C_sf"/>
</dbReference>
<dbReference type="OrthoDB" id="124855at2759"/>
<dbReference type="RefSeq" id="XP_016606704.1">
    <property type="nucleotide sequence ID" value="XM_016754560.1"/>
</dbReference>
<dbReference type="Pfam" id="PF22732">
    <property type="entry name" value="MSL3_chromo-like"/>
    <property type="match status" value="1"/>
</dbReference>
<dbReference type="Gene3D" id="2.30.30.140">
    <property type="match status" value="1"/>
</dbReference>
<reference evidence="11 12" key="1">
    <citation type="submission" date="2009-08" db="EMBL/GenBank/DDBJ databases">
        <title>The Genome Sequence of Spizellomyces punctatus strain DAOM BR117.</title>
        <authorList>
            <consortium name="The Broad Institute Genome Sequencing Platform"/>
            <person name="Russ C."/>
            <person name="Cuomo C."/>
            <person name="Shea T."/>
            <person name="Young S.K."/>
            <person name="Zeng Q."/>
            <person name="Koehrsen M."/>
            <person name="Haas B."/>
            <person name="Borodovsky M."/>
            <person name="Guigo R."/>
            <person name="Alvarado L."/>
            <person name="Berlin A."/>
            <person name="Bochicchio J."/>
            <person name="Borenstein D."/>
            <person name="Chapman S."/>
            <person name="Chen Z."/>
            <person name="Engels R."/>
            <person name="Freedman E."/>
            <person name="Gellesch M."/>
            <person name="Goldberg J."/>
            <person name="Griggs A."/>
            <person name="Gujja S."/>
            <person name="Heiman D."/>
            <person name="Hepburn T."/>
            <person name="Howarth C."/>
            <person name="Jen D."/>
            <person name="Larson L."/>
            <person name="Lewis B."/>
            <person name="Mehta T."/>
            <person name="Park D."/>
            <person name="Pearson M."/>
            <person name="Roberts A."/>
            <person name="Saif S."/>
            <person name="Shenoy N."/>
            <person name="Sisk P."/>
            <person name="Stolte C."/>
            <person name="Sykes S."/>
            <person name="Thomson T."/>
            <person name="Walk T."/>
            <person name="White J."/>
            <person name="Yandava C."/>
            <person name="Burger G."/>
            <person name="Gray M.W."/>
            <person name="Holland P.W.H."/>
            <person name="King N."/>
            <person name="Lang F.B.F."/>
            <person name="Roger A.J."/>
            <person name="Ruiz-Trillo I."/>
            <person name="Lander E."/>
            <person name="Nusbaum C."/>
        </authorList>
    </citation>
    <scope>NUCLEOTIDE SEQUENCE [LARGE SCALE GENOMIC DNA]</scope>
    <source>
        <strain evidence="11 12">DAOM BR117</strain>
    </source>
</reference>
<dbReference type="GO" id="GO:0006355">
    <property type="term" value="P:regulation of DNA-templated transcription"/>
    <property type="evidence" value="ECO:0007669"/>
    <property type="project" value="InterPro"/>
</dbReference>
<evidence type="ECO:0000313" key="11">
    <source>
        <dbReference type="EMBL" id="KNC98664.1"/>
    </source>
</evidence>
<evidence type="ECO:0000256" key="3">
    <source>
        <dbReference type="ARBA" id="ARBA00018505"/>
    </source>
</evidence>
<evidence type="ECO:0000256" key="2">
    <source>
        <dbReference type="ARBA" id="ARBA00009093"/>
    </source>
</evidence>
<dbReference type="PANTHER" id="PTHR10880:SF15">
    <property type="entry name" value="MSL COMPLEX SUBUNIT 3"/>
    <property type="match status" value="1"/>
</dbReference>
<comment type="subcellular location">
    <subcellularLocation>
        <location evidence="1">Nucleus</location>
    </subcellularLocation>
</comment>
<dbReference type="Gene3D" id="1.10.274.30">
    <property type="entry name" value="MRG domain"/>
    <property type="match status" value="1"/>
</dbReference>
<evidence type="ECO:0000256" key="7">
    <source>
        <dbReference type="ARBA" id="ARBA00023242"/>
    </source>
</evidence>
<feature type="region of interest" description="Disordered" evidence="8">
    <location>
        <begin position="81"/>
        <end position="123"/>
    </location>
</feature>
<sequence>MPKDKRLNYVENETILCYHGPLLYEAKVMKAEYWEHDGKKESEHVGPHYFIHYKGWNVKWDDWVPESRTLKWTPENLRKQAELEETVSPTGRRSSVRVPERGKRSSLDMRKRRRDSVLKSPDEPDILSGLPSFKLALSDHLKDYLAQDYRYIVHNQGLVPLPRTPSVKTLLTDYLSHMSTSPQSEQDETKTVVDGLTLYFNTGLKNILLYRSERPQFAGLVKRLPKMEPCDVYGAEHLLRLFVRLPVLVARVGADEETLDLFKTAIYRDINVYR</sequence>
<dbReference type="VEuPathDB" id="FungiDB:SPPG_06345"/>
<dbReference type="OMA" id="HKFFDIE"/>
<evidence type="ECO:0000256" key="8">
    <source>
        <dbReference type="SAM" id="MobiDB-lite"/>
    </source>
</evidence>
<dbReference type="InParanoid" id="A0A0L0HCP3"/>
<name>A0A0L0HCP3_SPIPD</name>
<keyword evidence="5" id="KW-0805">Transcription regulation</keyword>
<feature type="compositionally biased region" description="Basic and acidic residues" evidence="8">
    <location>
        <begin position="98"/>
        <end position="122"/>
    </location>
</feature>
<dbReference type="PIRSF" id="PIRSF038133">
    <property type="entry name" value="HAT_Nua4_EAF3/MRG15"/>
    <property type="match status" value="1"/>
</dbReference>
<dbReference type="STRING" id="645134.A0A0L0HCP3"/>
<dbReference type="Proteomes" id="UP000053201">
    <property type="component" value="Unassembled WGS sequence"/>
</dbReference>
<evidence type="ECO:0000259" key="9">
    <source>
        <dbReference type="Pfam" id="PF05712"/>
    </source>
</evidence>
<proteinExistence type="inferred from homology"/>
<dbReference type="eggNOG" id="KOG3001">
    <property type="taxonomic scope" value="Eukaryota"/>
</dbReference>
<feature type="domain" description="MSL3 chromodomain-like" evidence="10">
    <location>
        <begin position="9"/>
        <end position="85"/>
    </location>
</feature>
<dbReference type="PANTHER" id="PTHR10880">
    <property type="entry name" value="MORTALITY FACTOR 4-LIKE PROTEIN"/>
    <property type="match status" value="1"/>
</dbReference>
<dbReference type="SUPFAM" id="SSF54160">
    <property type="entry name" value="Chromo domain-like"/>
    <property type="match status" value="1"/>
</dbReference>
<evidence type="ECO:0000256" key="6">
    <source>
        <dbReference type="ARBA" id="ARBA00023163"/>
    </source>
</evidence>
<evidence type="ECO:0000256" key="5">
    <source>
        <dbReference type="ARBA" id="ARBA00023015"/>
    </source>
</evidence>
<dbReference type="Pfam" id="PF05712">
    <property type="entry name" value="MRG"/>
    <property type="match status" value="1"/>
</dbReference>
<keyword evidence="6" id="KW-0804">Transcription</keyword>
<evidence type="ECO:0000256" key="4">
    <source>
        <dbReference type="ARBA" id="ARBA00022853"/>
    </source>
</evidence>
<dbReference type="GO" id="GO:0035267">
    <property type="term" value="C:NuA4 histone acetyltransferase complex"/>
    <property type="evidence" value="ECO:0007669"/>
    <property type="project" value="EnsemblFungi"/>
</dbReference>
<evidence type="ECO:0000259" key="10">
    <source>
        <dbReference type="Pfam" id="PF22732"/>
    </source>
</evidence>
<protein>
    <recommendedName>
        <fullName evidence="3">Chromatin modification-related protein EAF3</fullName>
    </recommendedName>
</protein>
<evidence type="ECO:0000256" key="1">
    <source>
        <dbReference type="ARBA" id="ARBA00004123"/>
    </source>
</evidence>
<dbReference type="GO" id="GO:0006325">
    <property type="term" value="P:chromatin organization"/>
    <property type="evidence" value="ECO:0007669"/>
    <property type="project" value="UniProtKB-KW"/>
</dbReference>
<dbReference type="GeneID" id="27689661"/>
<accession>A0A0L0HCP3</accession>
<keyword evidence="7" id="KW-0539">Nucleus</keyword>
<dbReference type="AlphaFoldDB" id="A0A0L0HCP3"/>
<organism evidence="11 12">
    <name type="scientific">Spizellomyces punctatus (strain DAOM BR117)</name>
    <dbReference type="NCBI Taxonomy" id="645134"/>
    <lineage>
        <taxon>Eukaryota</taxon>
        <taxon>Fungi</taxon>
        <taxon>Fungi incertae sedis</taxon>
        <taxon>Chytridiomycota</taxon>
        <taxon>Chytridiomycota incertae sedis</taxon>
        <taxon>Chytridiomycetes</taxon>
        <taxon>Spizellomycetales</taxon>
        <taxon>Spizellomycetaceae</taxon>
        <taxon>Spizellomyces</taxon>
    </lineage>
</organism>
<evidence type="ECO:0000313" key="12">
    <source>
        <dbReference type="Proteomes" id="UP000053201"/>
    </source>
</evidence>
<comment type="similarity">
    <text evidence="2">Belongs to the MRG family.</text>
</comment>
<keyword evidence="4" id="KW-0156">Chromatin regulator</keyword>
<dbReference type="PROSITE" id="PS51640">
    <property type="entry name" value="MRG"/>
    <property type="match status" value="1"/>
</dbReference>